<dbReference type="Proteomes" id="UP000273898">
    <property type="component" value="Unassembled WGS sequence"/>
</dbReference>
<dbReference type="Gene3D" id="3.90.25.10">
    <property type="entry name" value="UDP-galactose 4-epimerase, domain 1"/>
    <property type="match status" value="1"/>
</dbReference>
<reference evidence="3 5" key="1">
    <citation type="submission" date="2018-10" db="EMBL/GenBank/DDBJ databases">
        <title>Genomic Encyclopedia of Archaeal and Bacterial Type Strains, Phase II (KMG-II): from individual species to whole genera.</title>
        <authorList>
            <person name="Goeker M."/>
        </authorList>
    </citation>
    <scope>NUCLEOTIDE SEQUENCE [LARGE SCALE GENOMIC DNA]</scope>
    <source>
        <strain evidence="3 5">DSM 19624</strain>
    </source>
</reference>
<reference evidence="4 6" key="2">
    <citation type="submission" date="2019-03" db="EMBL/GenBank/DDBJ databases">
        <authorList>
            <person name="He R.-H."/>
        </authorList>
    </citation>
    <scope>NUCLEOTIDE SEQUENCE [LARGE SCALE GENOMIC DNA]</scope>
    <source>
        <strain evidence="4 6">DSM 19624</strain>
    </source>
</reference>
<evidence type="ECO:0000313" key="3">
    <source>
        <dbReference type="EMBL" id="RLJ73899.1"/>
    </source>
</evidence>
<evidence type="ECO:0000313" key="6">
    <source>
        <dbReference type="Proteomes" id="UP000297429"/>
    </source>
</evidence>
<evidence type="ECO:0000313" key="4">
    <source>
        <dbReference type="EMBL" id="TFB32494.1"/>
    </source>
</evidence>
<evidence type="ECO:0000259" key="2">
    <source>
        <dbReference type="Pfam" id="PF01370"/>
    </source>
</evidence>
<dbReference type="Proteomes" id="UP000297429">
    <property type="component" value="Unassembled WGS sequence"/>
</dbReference>
<dbReference type="AlphaFoldDB" id="A0A497XYC0"/>
<dbReference type="PANTHER" id="PTHR43000">
    <property type="entry name" value="DTDP-D-GLUCOSE 4,6-DEHYDRATASE-RELATED"/>
    <property type="match status" value="1"/>
</dbReference>
<evidence type="ECO:0000256" key="1">
    <source>
        <dbReference type="ARBA" id="ARBA00007637"/>
    </source>
</evidence>
<organism evidence="3 5">
    <name type="scientific">Pedobacter alluvionis</name>
    <dbReference type="NCBI Taxonomy" id="475253"/>
    <lineage>
        <taxon>Bacteria</taxon>
        <taxon>Pseudomonadati</taxon>
        <taxon>Bacteroidota</taxon>
        <taxon>Sphingobacteriia</taxon>
        <taxon>Sphingobacteriales</taxon>
        <taxon>Sphingobacteriaceae</taxon>
        <taxon>Pedobacter</taxon>
    </lineage>
</organism>
<comment type="caution">
    <text evidence="3">The sequence shown here is derived from an EMBL/GenBank/DDBJ whole genome shotgun (WGS) entry which is preliminary data.</text>
</comment>
<dbReference type="EMBL" id="SOPX01000001">
    <property type="protein sequence ID" value="TFB32494.1"/>
    <property type="molecule type" value="Genomic_DNA"/>
</dbReference>
<dbReference type="InterPro" id="IPR001509">
    <property type="entry name" value="Epimerase_deHydtase"/>
</dbReference>
<evidence type="ECO:0000313" key="5">
    <source>
        <dbReference type="Proteomes" id="UP000273898"/>
    </source>
</evidence>
<feature type="domain" description="NAD-dependent epimerase/dehydratase" evidence="2">
    <location>
        <begin position="6"/>
        <end position="239"/>
    </location>
</feature>
<dbReference type="Pfam" id="PF01370">
    <property type="entry name" value="Epimerase"/>
    <property type="match status" value="1"/>
</dbReference>
<dbReference type="RefSeq" id="WP_121286046.1">
    <property type="nucleotide sequence ID" value="NZ_RCCK01000013.1"/>
</dbReference>
<dbReference type="OrthoDB" id="9801785at2"/>
<sequence length="311" mass="35081">MIGKCLVLGGGGFIGSNLVEGLLKFGYDVRVFDIKNFSKKNIQEFENRIEIVEGDFGNPIDVQRALDGIDYVYHLISTTIPSNSVLNPTYDIETNVLPTINLLQYCATSKIKKIVYISSGGTVYGIPEKVPIAEGHNCNPISSYGIVKRTIESYFQLYKKNWGVDCCVFRLSNPYGERQNPTNVQGAMAVFSYKSIKNFDIEIWGDGEVIRDYIYIGDVVSALIKAISIETPEVIYNLGSGEGKSINDILNLIRLYFNPQLKVKYLEARNFDVPVNILNISLLRKRFQWEPEMKLDQGIKLLYNHINAHNG</sequence>
<dbReference type="InterPro" id="IPR036291">
    <property type="entry name" value="NAD(P)-bd_dom_sf"/>
</dbReference>
<name>A0A497XYC0_9SPHI</name>
<accession>A0A497XYC0</accession>
<protein>
    <submittedName>
        <fullName evidence="4">NAD-dependent epimerase/dehydratase family protein</fullName>
    </submittedName>
    <submittedName>
        <fullName evidence="3">UDP-glucose 4-epimerase</fullName>
    </submittedName>
</protein>
<keyword evidence="6" id="KW-1185">Reference proteome</keyword>
<dbReference type="SUPFAM" id="SSF51735">
    <property type="entry name" value="NAD(P)-binding Rossmann-fold domains"/>
    <property type="match status" value="1"/>
</dbReference>
<dbReference type="EMBL" id="RCCK01000013">
    <property type="protein sequence ID" value="RLJ73899.1"/>
    <property type="molecule type" value="Genomic_DNA"/>
</dbReference>
<proteinExistence type="inferred from homology"/>
<gene>
    <name evidence="3" type="ORF">BCL90_4065</name>
    <name evidence="4" type="ORF">E3V97_00205</name>
</gene>
<comment type="similarity">
    <text evidence="1">Belongs to the NAD(P)-dependent epimerase/dehydratase family.</text>
</comment>
<dbReference type="Gene3D" id="3.40.50.720">
    <property type="entry name" value="NAD(P)-binding Rossmann-like Domain"/>
    <property type="match status" value="1"/>
</dbReference>